<dbReference type="SUPFAM" id="SSF56176">
    <property type="entry name" value="FAD-binding/transporter-associated domain-like"/>
    <property type="match status" value="1"/>
</dbReference>
<dbReference type="PANTHER" id="PTHR42973:SF9">
    <property type="entry name" value="FAD-BINDING PCMH-TYPE DOMAIN-CONTAINING PROTEIN-RELATED"/>
    <property type="match status" value="1"/>
</dbReference>
<keyword evidence="8" id="KW-1185">Reference proteome</keyword>
<name>A0ABY6UG47_BIOOC</name>
<evidence type="ECO:0000259" key="6">
    <source>
        <dbReference type="Pfam" id="PF08031"/>
    </source>
</evidence>
<keyword evidence="3" id="KW-0285">Flavoprotein</keyword>
<keyword evidence="4" id="KW-0274">FAD</keyword>
<comment type="caution">
    <text evidence="7">The sequence shown here is derived from an EMBL/GenBank/DDBJ whole genome shotgun (WGS) entry which is preliminary data.</text>
</comment>
<dbReference type="Gene3D" id="3.30.465.10">
    <property type="match status" value="1"/>
</dbReference>
<dbReference type="InterPro" id="IPR050416">
    <property type="entry name" value="FAD-linked_Oxidoreductase"/>
</dbReference>
<organism evidence="7 8">
    <name type="scientific">Bionectria ochroleuca</name>
    <name type="common">Gliocladium roseum</name>
    <dbReference type="NCBI Taxonomy" id="29856"/>
    <lineage>
        <taxon>Eukaryota</taxon>
        <taxon>Fungi</taxon>
        <taxon>Dikarya</taxon>
        <taxon>Ascomycota</taxon>
        <taxon>Pezizomycotina</taxon>
        <taxon>Sordariomycetes</taxon>
        <taxon>Hypocreomycetidae</taxon>
        <taxon>Hypocreales</taxon>
        <taxon>Bionectriaceae</taxon>
        <taxon>Clonostachys</taxon>
    </lineage>
</organism>
<dbReference type="PANTHER" id="PTHR42973">
    <property type="entry name" value="BINDING OXIDOREDUCTASE, PUTATIVE (AFU_ORTHOLOGUE AFUA_1G17690)-RELATED"/>
    <property type="match status" value="1"/>
</dbReference>
<proteinExistence type="inferred from homology"/>
<reference evidence="7 8" key="1">
    <citation type="submission" date="2019-06" db="EMBL/GenBank/DDBJ databases">
        <authorList>
            <person name="Broberg M."/>
        </authorList>
    </citation>
    <scope>NUCLEOTIDE SEQUENCE [LARGE SCALE GENOMIC DNA]</scope>
</reference>
<sequence>MSVNIVTGSGEIVEASAKRNSDLFWAVRGAGANFGIVTSATYKIHDLTNDGQALVADYLFKASQNITLFETISSLLQDQPDKFSFIKVFQWSADYEAPVIMISSIYYGPEEVGRAANQPFLDIEPLVQDVRVLPWNRIIKENRFGADAFGCVKGNKQAMYGLNLYAYDVRTVTDLFDYYSNMYQEEPDMRLGMFAFEFNPKRVVTGIPNAATAFPYRHATAYSFQSFTLLGDGLESLANSYALAARQKLAGGSNNPELETYVNYAHGDEGQDAWYTKGKMERLSALKTRWDPKGLFNFFNGILG</sequence>
<evidence type="ECO:0000256" key="3">
    <source>
        <dbReference type="ARBA" id="ARBA00022630"/>
    </source>
</evidence>
<evidence type="ECO:0000313" key="7">
    <source>
        <dbReference type="EMBL" id="VUC29972.1"/>
    </source>
</evidence>
<dbReference type="Pfam" id="PF08031">
    <property type="entry name" value="BBE"/>
    <property type="match status" value="1"/>
</dbReference>
<evidence type="ECO:0000256" key="1">
    <source>
        <dbReference type="ARBA" id="ARBA00001974"/>
    </source>
</evidence>
<accession>A0ABY6UG47</accession>
<evidence type="ECO:0000313" key="8">
    <source>
        <dbReference type="Proteomes" id="UP000766486"/>
    </source>
</evidence>
<evidence type="ECO:0000256" key="2">
    <source>
        <dbReference type="ARBA" id="ARBA00005466"/>
    </source>
</evidence>
<evidence type="ECO:0000256" key="5">
    <source>
        <dbReference type="ARBA" id="ARBA00023002"/>
    </source>
</evidence>
<dbReference type="Proteomes" id="UP000766486">
    <property type="component" value="Unassembled WGS sequence"/>
</dbReference>
<dbReference type="InterPro" id="IPR016169">
    <property type="entry name" value="FAD-bd_PCMH_sub2"/>
</dbReference>
<protein>
    <recommendedName>
        <fullName evidence="6">Berberine/berberine-like domain-containing protein</fullName>
    </recommendedName>
</protein>
<gene>
    <name evidence="7" type="ORF">CLO192961_LOCUS273295</name>
</gene>
<evidence type="ECO:0000256" key="4">
    <source>
        <dbReference type="ARBA" id="ARBA00022827"/>
    </source>
</evidence>
<dbReference type="InterPro" id="IPR012951">
    <property type="entry name" value="BBE"/>
</dbReference>
<keyword evidence="5" id="KW-0560">Oxidoreductase</keyword>
<dbReference type="EMBL" id="CABFNS010000812">
    <property type="protein sequence ID" value="VUC29972.1"/>
    <property type="molecule type" value="Genomic_DNA"/>
</dbReference>
<dbReference type="Gene3D" id="3.40.462.20">
    <property type="match status" value="1"/>
</dbReference>
<comment type="cofactor">
    <cofactor evidence="1">
        <name>FAD</name>
        <dbReference type="ChEBI" id="CHEBI:57692"/>
    </cofactor>
</comment>
<dbReference type="InterPro" id="IPR036318">
    <property type="entry name" value="FAD-bd_PCMH-like_sf"/>
</dbReference>
<feature type="domain" description="Berberine/berberine-like" evidence="6">
    <location>
        <begin position="260"/>
        <end position="302"/>
    </location>
</feature>
<comment type="similarity">
    <text evidence="2">Belongs to the oxygen-dependent FAD-linked oxidoreductase family.</text>
</comment>